<dbReference type="RefSeq" id="WP_197661200.1">
    <property type="nucleotide sequence ID" value="NZ_JAEAGR010000007.1"/>
</dbReference>
<dbReference type="PANTHER" id="PTHR36832">
    <property type="entry name" value="SLR1174 PROTEIN-RELATED"/>
    <property type="match status" value="1"/>
</dbReference>
<feature type="transmembrane region" description="Helical" evidence="1">
    <location>
        <begin position="20"/>
        <end position="43"/>
    </location>
</feature>
<feature type="transmembrane region" description="Helical" evidence="1">
    <location>
        <begin position="230"/>
        <end position="251"/>
    </location>
</feature>
<keyword evidence="1" id="KW-0472">Membrane</keyword>
<dbReference type="Pfam" id="PF06182">
    <property type="entry name" value="ABC2_membrane_6"/>
    <property type="match status" value="1"/>
</dbReference>
<keyword evidence="1" id="KW-1133">Transmembrane helix</keyword>
<feature type="transmembrane region" description="Helical" evidence="1">
    <location>
        <begin position="49"/>
        <end position="68"/>
    </location>
</feature>
<keyword evidence="1" id="KW-0812">Transmembrane</keyword>
<dbReference type="PANTHER" id="PTHR36832:SF1">
    <property type="entry name" value="SLR1174 PROTEIN"/>
    <property type="match status" value="1"/>
</dbReference>
<dbReference type="EMBL" id="JAEAGR010000007">
    <property type="protein sequence ID" value="MBH1940979.1"/>
    <property type="molecule type" value="Genomic_DNA"/>
</dbReference>
<organism evidence="2 3">
    <name type="scientific">Mobilitalea sibirica</name>
    <dbReference type="NCBI Taxonomy" id="1462919"/>
    <lineage>
        <taxon>Bacteria</taxon>
        <taxon>Bacillati</taxon>
        <taxon>Bacillota</taxon>
        <taxon>Clostridia</taxon>
        <taxon>Lachnospirales</taxon>
        <taxon>Lachnospiraceae</taxon>
        <taxon>Mobilitalea</taxon>
    </lineage>
</organism>
<keyword evidence="3" id="KW-1185">Reference proteome</keyword>
<sequence length="264" mass="30326">MRKDIEIIKLIFKTQLVWRFDIAANVLFTISKIVFAYIVWSAVFGEKEMIAGFTFHTMLSYYIISSFLSQLDMSERIGWDISSAIRGGTFSKFMVLPINTERYFIARTIGASAFHLLFHLIAAVIWIFIFQIRFAFTGDIYMLLSAACFVIIGLLFMMQLNYMLGILTFQFGNIDVFLMIKSTLVSFITGTLVPLILLPASIVAFMRVFPFYYITYLPSMLLIGQNRDEIITGIITLSLWVLAFVPVNKLLYHRLRVRFDGVGI</sequence>
<gene>
    <name evidence="2" type="ORF">I5677_08760</name>
</gene>
<proteinExistence type="predicted"/>
<protein>
    <submittedName>
        <fullName evidence="2">ABC-2 family transporter protein</fullName>
    </submittedName>
</protein>
<evidence type="ECO:0000313" key="3">
    <source>
        <dbReference type="Proteomes" id="UP000623269"/>
    </source>
</evidence>
<feature type="transmembrane region" description="Helical" evidence="1">
    <location>
        <begin position="113"/>
        <end position="134"/>
    </location>
</feature>
<accession>A0A8J7H2G7</accession>
<name>A0A8J7H2G7_9FIRM</name>
<dbReference type="AlphaFoldDB" id="A0A8J7H2G7"/>
<evidence type="ECO:0000256" key="1">
    <source>
        <dbReference type="SAM" id="Phobius"/>
    </source>
</evidence>
<feature type="transmembrane region" description="Helical" evidence="1">
    <location>
        <begin position="140"/>
        <end position="164"/>
    </location>
</feature>
<reference evidence="2" key="1">
    <citation type="submission" date="2020-12" db="EMBL/GenBank/DDBJ databases">
        <title>M. sibirica DSM 26468T genome.</title>
        <authorList>
            <person name="Thieme N."/>
            <person name="Rettenmaier R."/>
            <person name="Zverlov V."/>
            <person name="Liebl W."/>
        </authorList>
    </citation>
    <scope>NUCLEOTIDE SEQUENCE</scope>
    <source>
        <strain evidence="2">DSM 26468</strain>
    </source>
</reference>
<evidence type="ECO:0000313" key="2">
    <source>
        <dbReference type="EMBL" id="MBH1940979.1"/>
    </source>
</evidence>
<comment type="caution">
    <text evidence="2">The sequence shown here is derived from an EMBL/GenBank/DDBJ whole genome shotgun (WGS) entry which is preliminary data.</text>
</comment>
<dbReference type="InterPro" id="IPR010390">
    <property type="entry name" value="ABC-2_transporter-like"/>
</dbReference>
<dbReference type="Proteomes" id="UP000623269">
    <property type="component" value="Unassembled WGS sequence"/>
</dbReference>
<feature type="transmembrane region" description="Helical" evidence="1">
    <location>
        <begin position="184"/>
        <end position="210"/>
    </location>
</feature>